<feature type="transmembrane region" description="Helical" evidence="8">
    <location>
        <begin position="189"/>
        <end position="208"/>
    </location>
</feature>
<accession>A0A0A8H031</accession>
<feature type="transmembrane region" description="Helical" evidence="8">
    <location>
        <begin position="426"/>
        <end position="446"/>
    </location>
</feature>
<feature type="transmembrane region" description="Helical" evidence="8">
    <location>
        <begin position="372"/>
        <end position="392"/>
    </location>
</feature>
<dbReference type="RefSeq" id="WP_039648985.1">
    <property type="nucleotide sequence ID" value="NZ_CP007770.1"/>
</dbReference>
<protein>
    <submittedName>
        <fullName evidence="10">Major facilitator superfamily transporter</fullName>
    </submittedName>
</protein>
<keyword evidence="7 8" id="KW-0472">Membrane</keyword>
<dbReference type="AlphaFoldDB" id="A0A0A8H031"/>
<keyword evidence="2" id="KW-0813">Transport</keyword>
<dbReference type="GO" id="GO:0005886">
    <property type="term" value="C:plasma membrane"/>
    <property type="evidence" value="ECO:0007669"/>
    <property type="project" value="UniProtKB-SubCell"/>
</dbReference>
<dbReference type="InterPro" id="IPR036259">
    <property type="entry name" value="MFS_trans_sf"/>
</dbReference>
<dbReference type="Pfam" id="PF07690">
    <property type="entry name" value="MFS_1"/>
    <property type="match status" value="1"/>
</dbReference>
<dbReference type="Proteomes" id="UP000031163">
    <property type="component" value="Chromosome"/>
</dbReference>
<evidence type="ECO:0000313" key="10">
    <source>
        <dbReference type="EMBL" id="AJC87140.1"/>
    </source>
</evidence>
<dbReference type="InterPro" id="IPR020846">
    <property type="entry name" value="MFS_dom"/>
</dbReference>
<dbReference type="FunFam" id="1.20.1250.20:FF:000001">
    <property type="entry name" value="Dicarboxylate MFS transporter"/>
    <property type="match status" value="1"/>
</dbReference>
<feature type="transmembrane region" description="Helical" evidence="8">
    <location>
        <begin position="344"/>
        <end position="365"/>
    </location>
</feature>
<evidence type="ECO:0000256" key="7">
    <source>
        <dbReference type="ARBA" id="ARBA00023136"/>
    </source>
</evidence>
<name>A0A0A8H031_9BACT</name>
<dbReference type="Gene3D" id="1.20.1250.20">
    <property type="entry name" value="MFS general substrate transporter like domains"/>
    <property type="match status" value="2"/>
</dbReference>
<keyword evidence="5" id="KW-0769">Symport</keyword>
<evidence type="ECO:0000256" key="4">
    <source>
        <dbReference type="ARBA" id="ARBA00022692"/>
    </source>
</evidence>
<keyword evidence="3" id="KW-1003">Cell membrane</keyword>
<evidence type="ECO:0000256" key="5">
    <source>
        <dbReference type="ARBA" id="ARBA00022847"/>
    </source>
</evidence>
<dbReference type="PANTHER" id="PTHR43528">
    <property type="entry name" value="ALPHA-KETOGLUTARATE PERMEASE"/>
    <property type="match status" value="1"/>
</dbReference>
<feature type="transmembrane region" description="Helical" evidence="8">
    <location>
        <begin position="312"/>
        <end position="332"/>
    </location>
</feature>
<evidence type="ECO:0000256" key="2">
    <source>
        <dbReference type="ARBA" id="ARBA00022448"/>
    </source>
</evidence>
<evidence type="ECO:0000256" key="8">
    <source>
        <dbReference type="SAM" id="Phobius"/>
    </source>
</evidence>
<feature type="domain" description="Major facilitator superfamily (MFS) profile" evidence="9">
    <location>
        <begin position="12"/>
        <end position="450"/>
    </location>
</feature>
<evidence type="ECO:0000259" key="9">
    <source>
        <dbReference type="PROSITE" id="PS50850"/>
    </source>
</evidence>
<organism evidence="10 11">
    <name type="scientific">Campylobacter insulaenigrae NCTC 12927</name>
    <dbReference type="NCBI Taxonomy" id="1031564"/>
    <lineage>
        <taxon>Bacteria</taxon>
        <taxon>Pseudomonadati</taxon>
        <taxon>Campylobacterota</taxon>
        <taxon>Epsilonproteobacteria</taxon>
        <taxon>Campylobacterales</taxon>
        <taxon>Campylobacteraceae</taxon>
        <taxon>Campylobacter</taxon>
    </lineage>
</organism>
<dbReference type="STRING" id="1031564.CINS_0135"/>
<dbReference type="PROSITE" id="PS50850">
    <property type="entry name" value="MFS"/>
    <property type="match status" value="1"/>
</dbReference>
<evidence type="ECO:0000256" key="3">
    <source>
        <dbReference type="ARBA" id="ARBA00022475"/>
    </source>
</evidence>
<evidence type="ECO:0000256" key="6">
    <source>
        <dbReference type="ARBA" id="ARBA00022989"/>
    </source>
</evidence>
<dbReference type="InterPro" id="IPR051084">
    <property type="entry name" value="H+-coupled_symporters"/>
</dbReference>
<reference evidence="10 11" key="1">
    <citation type="journal article" date="2014" name="Genome Biol. Evol.">
        <title>Comparative Genomics of the Campylobacter lari Group.</title>
        <authorList>
            <person name="Miller W.G."/>
            <person name="Yee E."/>
            <person name="Chapman M.H."/>
            <person name="Smith T.P."/>
            <person name="Bono J.L."/>
            <person name="Huynh S."/>
            <person name="Parker C.T."/>
            <person name="Vandamme P."/>
            <person name="Luong K."/>
            <person name="Korlach J."/>
        </authorList>
    </citation>
    <scope>NUCLEOTIDE SEQUENCE [LARGE SCALE GENOMIC DNA]</scope>
    <source>
        <strain evidence="10 11">NCTC 12927</strain>
    </source>
</reference>
<feature type="transmembrane region" description="Helical" evidence="8">
    <location>
        <begin position="151"/>
        <end position="177"/>
    </location>
</feature>
<feature type="transmembrane region" description="Helical" evidence="8">
    <location>
        <begin position="12"/>
        <end position="33"/>
    </location>
</feature>
<dbReference type="KEGG" id="cis:CINS_0135"/>
<proteinExistence type="predicted"/>
<feature type="transmembrane region" description="Helical" evidence="8">
    <location>
        <begin position="284"/>
        <end position="305"/>
    </location>
</feature>
<feature type="transmembrane region" description="Helical" evidence="8">
    <location>
        <begin position="53"/>
        <end position="74"/>
    </location>
</feature>
<dbReference type="InterPro" id="IPR011701">
    <property type="entry name" value="MFS"/>
</dbReference>
<feature type="transmembrane region" description="Helical" evidence="8">
    <location>
        <begin position="112"/>
        <end position="139"/>
    </location>
</feature>
<dbReference type="PANTHER" id="PTHR43528:SF7">
    <property type="entry name" value="MFS TRANSPORTER"/>
    <property type="match status" value="1"/>
</dbReference>
<dbReference type="EMBL" id="CP007770">
    <property type="protein sequence ID" value="AJC87140.1"/>
    <property type="molecule type" value="Genomic_DNA"/>
</dbReference>
<sequence>MKKTLNKKQLKILGLSSLGGTLEFYDFIIYVFFASIIANHFFPNTLEPIWKDINVYGIFAAGYLARPLGGIVMAHFGDKFGRKNMFMLSILLMVIPTFLLAIMPTFEDIGYAAPIILIIIRICQGIAVGGELPGAWVFIHEHAPQGQKNIYLSFLTASVTAGILLGSLVYISIYALFDTKEVQEWAWRIPFALGGIFGMISVYLRKFLEETPVFKQMKTDSSLVKFPLKEVLKGPKIGIIASMLITWTLTACILIFILIMPNFLIKPEIANYKILNFDVFEKTYLQITGLLCLMASIVFSGFLADKIKAYKICIVFTLVFAVFSFLFFTEIYNLPEIKNEKFIVIFYCLTCLSAGGVVSFCPIFMNDAFKPYIRFSGISFAYNIAYAIAGGFTPQLITYLHSKAINSISCFKDNENTCYVLYGPSIYILIVCLAALVASILMMKVYNTNNTPHTKKE</sequence>
<keyword evidence="6 8" id="KW-1133">Transmembrane helix</keyword>
<dbReference type="GO" id="GO:0015293">
    <property type="term" value="F:symporter activity"/>
    <property type="evidence" value="ECO:0007669"/>
    <property type="project" value="UniProtKB-KW"/>
</dbReference>
<evidence type="ECO:0000256" key="1">
    <source>
        <dbReference type="ARBA" id="ARBA00004651"/>
    </source>
</evidence>
<keyword evidence="4 8" id="KW-0812">Transmembrane</keyword>
<comment type="subcellular location">
    <subcellularLocation>
        <location evidence="1">Cell membrane</location>
        <topology evidence="1">Multi-pass membrane protein</topology>
    </subcellularLocation>
</comment>
<feature type="transmembrane region" description="Helical" evidence="8">
    <location>
        <begin position="237"/>
        <end position="264"/>
    </location>
</feature>
<evidence type="ECO:0000313" key="11">
    <source>
        <dbReference type="Proteomes" id="UP000031163"/>
    </source>
</evidence>
<gene>
    <name evidence="10" type="ORF">CINS_0135</name>
</gene>
<dbReference type="SUPFAM" id="SSF103473">
    <property type="entry name" value="MFS general substrate transporter"/>
    <property type="match status" value="1"/>
</dbReference>
<dbReference type="GeneID" id="74430956"/>
<dbReference type="HOGENOM" id="CLU_001265_39_0_7"/>
<feature type="transmembrane region" description="Helical" evidence="8">
    <location>
        <begin position="86"/>
        <end position="106"/>
    </location>
</feature>